<dbReference type="EMBL" id="CM001484">
    <property type="protein sequence ID" value="EIE99643.1"/>
    <property type="molecule type" value="Genomic_DNA"/>
</dbReference>
<feature type="region of interest" description="Disordered" evidence="1">
    <location>
        <begin position="98"/>
        <end position="232"/>
    </location>
</feature>
<dbReference type="STRING" id="928724.SacglDRAFT_02758"/>
<keyword evidence="2" id="KW-0732">Signal</keyword>
<reference evidence="3 4" key="1">
    <citation type="submission" date="2011-09" db="EMBL/GenBank/DDBJ databases">
        <authorList>
            <consortium name="US DOE Joint Genome Institute (JGI-PGF)"/>
            <person name="Lucas S."/>
            <person name="Han J."/>
            <person name="Lapidus A."/>
            <person name="Cheng J.-F."/>
            <person name="Goodwin L."/>
            <person name="Pitluck S."/>
            <person name="Peters L."/>
            <person name="Land M.L."/>
            <person name="Hauser L."/>
            <person name="Brambilla E."/>
            <person name="Klenk H.-P."/>
            <person name="Woyke T.J."/>
        </authorList>
    </citation>
    <scope>NUCLEOTIDE SEQUENCE [LARGE SCALE GENOMIC DNA]</scope>
    <source>
        <strain evidence="3 4">K62</strain>
    </source>
</reference>
<evidence type="ECO:0000256" key="1">
    <source>
        <dbReference type="SAM" id="MobiDB-lite"/>
    </source>
</evidence>
<protein>
    <recommendedName>
        <fullName evidence="5">PEP-CTERM exosortase interaction domain-containing protein</fullName>
    </recommendedName>
</protein>
<feature type="compositionally biased region" description="Low complexity" evidence="1">
    <location>
        <begin position="132"/>
        <end position="143"/>
    </location>
</feature>
<sequence length="232" mass="24257">MGSTCRDRTWREALRTVTSGGMVAAVAWALLSFAGAPAAPAMAAEPVVAPAQISPDAEETTEPPWGLVGLTGLLGLAGLARKRRRVVVADPFASYPAMWKPGTVASTDPRPPTQEAPARPRPTPRPRAVSRADGAAASTGKAANPTVYLPSPVPEQNRGTHERLSAPPKPESSGAFPPPPPTSVRSDGHIRLAPAPPLHADRLSPPNLDISGLPGMADATPAEPRWPQHEYD</sequence>
<evidence type="ECO:0008006" key="5">
    <source>
        <dbReference type="Google" id="ProtNLM"/>
    </source>
</evidence>
<dbReference type="InterPro" id="IPR026442">
    <property type="entry name" value="IPTL_CTERM"/>
</dbReference>
<proteinExistence type="predicted"/>
<feature type="compositionally biased region" description="Pro residues" evidence="1">
    <location>
        <begin position="109"/>
        <end position="125"/>
    </location>
</feature>
<keyword evidence="4" id="KW-1185">Reference proteome</keyword>
<dbReference type="HOGENOM" id="CLU_1179523_0_0_11"/>
<dbReference type="Proteomes" id="UP000005087">
    <property type="component" value="Chromosome"/>
</dbReference>
<evidence type="ECO:0000256" key="2">
    <source>
        <dbReference type="SAM" id="SignalP"/>
    </source>
</evidence>
<evidence type="ECO:0000313" key="4">
    <source>
        <dbReference type="Proteomes" id="UP000005087"/>
    </source>
</evidence>
<evidence type="ECO:0000313" key="3">
    <source>
        <dbReference type="EMBL" id="EIE99643.1"/>
    </source>
</evidence>
<accession>I1D3W9</accession>
<reference evidence="4" key="2">
    <citation type="submission" date="2012-01" db="EMBL/GenBank/DDBJ databases">
        <title>Noncontiguous Finished sequence of chromosome of Saccharomonospora glauca K62.</title>
        <authorList>
            <consortium name="US DOE Joint Genome Institute"/>
            <person name="Lucas S."/>
            <person name="Han J."/>
            <person name="Lapidus A."/>
            <person name="Cheng J.-F."/>
            <person name="Goodwin L."/>
            <person name="Pitluck S."/>
            <person name="Peters L."/>
            <person name="Mikhailova N."/>
            <person name="Held B."/>
            <person name="Detter J.C."/>
            <person name="Han C."/>
            <person name="Tapia R."/>
            <person name="Land M."/>
            <person name="Hauser L."/>
            <person name="Kyrpides N."/>
            <person name="Ivanova N."/>
            <person name="Pagani I."/>
            <person name="Brambilla E.-M."/>
            <person name="Klenk H.-P."/>
            <person name="Woyke T."/>
        </authorList>
    </citation>
    <scope>NUCLEOTIDE SEQUENCE [LARGE SCALE GENOMIC DNA]</scope>
    <source>
        <strain evidence="4">K62</strain>
    </source>
</reference>
<dbReference type="AlphaFoldDB" id="I1D3W9"/>
<feature type="signal peptide" evidence="2">
    <location>
        <begin position="1"/>
        <end position="43"/>
    </location>
</feature>
<feature type="chain" id="PRO_5003639167" description="PEP-CTERM exosortase interaction domain-containing protein" evidence="2">
    <location>
        <begin position="44"/>
        <end position="232"/>
    </location>
</feature>
<dbReference type="NCBIfam" id="TIGR04174">
    <property type="entry name" value="IPTL_CTERM"/>
    <property type="match status" value="1"/>
</dbReference>
<name>I1D3W9_9PSEU</name>
<organism evidence="3 4">
    <name type="scientific">Saccharomonospora glauca K62</name>
    <dbReference type="NCBI Taxonomy" id="928724"/>
    <lineage>
        <taxon>Bacteria</taxon>
        <taxon>Bacillati</taxon>
        <taxon>Actinomycetota</taxon>
        <taxon>Actinomycetes</taxon>
        <taxon>Pseudonocardiales</taxon>
        <taxon>Pseudonocardiaceae</taxon>
        <taxon>Saccharomonospora</taxon>
    </lineage>
</organism>
<gene>
    <name evidence="3" type="ORF">SacglDRAFT_02758</name>
</gene>